<name>A0ABU1UZ54_9GAMM</name>
<dbReference type="Proteomes" id="UP001253595">
    <property type="component" value="Unassembled WGS sequence"/>
</dbReference>
<reference evidence="5 6" key="1">
    <citation type="submission" date="2023-07" db="EMBL/GenBank/DDBJ databases">
        <title>Sorghum-associated microbial communities from plants grown in Nebraska, USA.</title>
        <authorList>
            <person name="Schachtman D."/>
        </authorList>
    </citation>
    <scope>NUCLEOTIDE SEQUENCE [LARGE SCALE GENOMIC DNA]</scope>
    <source>
        <strain evidence="5 6">BE190</strain>
    </source>
</reference>
<dbReference type="Gene3D" id="2.60.40.290">
    <property type="match status" value="1"/>
</dbReference>
<feature type="compositionally biased region" description="Low complexity" evidence="2">
    <location>
        <begin position="132"/>
        <end position="152"/>
    </location>
</feature>
<feature type="region of interest" description="Disordered" evidence="2">
    <location>
        <begin position="187"/>
        <end position="214"/>
    </location>
</feature>
<dbReference type="RefSeq" id="WP_310072825.1">
    <property type="nucleotide sequence ID" value="NZ_JAVDVX010000004.1"/>
</dbReference>
<feature type="signal peptide" evidence="3">
    <location>
        <begin position="1"/>
        <end position="24"/>
    </location>
</feature>
<dbReference type="InterPro" id="IPR013036">
    <property type="entry name" value="DUF1587"/>
</dbReference>
<accession>A0ABU1UZ54</accession>
<dbReference type="InterPro" id="IPR013043">
    <property type="entry name" value="DUF1595"/>
</dbReference>
<dbReference type="SUPFAM" id="SSF49384">
    <property type="entry name" value="Carbohydrate-binding domain"/>
    <property type="match status" value="1"/>
</dbReference>
<evidence type="ECO:0000259" key="4">
    <source>
        <dbReference type="PROSITE" id="PS51173"/>
    </source>
</evidence>
<evidence type="ECO:0000256" key="2">
    <source>
        <dbReference type="SAM" id="MobiDB-lite"/>
    </source>
</evidence>
<dbReference type="Pfam" id="PF07626">
    <property type="entry name" value="PSD3"/>
    <property type="match status" value="1"/>
</dbReference>
<dbReference type="Pfam" id="PF07631">
    <property type="entry name" value="PSD4"/>
    <property type="match status" value="1"/>
</dbReference>
<dbReference type="SMART" id="SM00637">
    <property type="entry name" value="CBD_II"/>
    <property type="match status" value="1"/>
</dbReference>
<dbReference type="EMBL" id="JAVDVX010000004">
    <property type="protein sequence ID" value="MDR7090476.1"/>
    <property type="molecule type" value="Genomic_DNA"/>
</dbReference>
<evidence type="ECO:0000313" key="5">
    <source>
        <dbReference type="EMBL" id="MDR7090476.1"/>
    </source>
</evidence>
<feature type="region of interest" description="Disordered" evidence="2">
    <location>
        <begin position="130"/>
        <end position="152"/>
    </location>
</feature>
<evidence type="ECO:0000313" key="6">
    <source>
        <dbReference type="Proteomes" id="UP001253595"/>
    </source>
</evidence>
<evidence type="ECO:0000256" key="3">
    <source>
        <dbReference type="SAM" id="SignalP"/>
    </source>
</evidence>
<organism evidence="5 6">
    <name type="scientific">Cellvibrio fibrivorans</name>
    <dbReference type="NCBI Taxonomy" id="126350"/>
    <lineage>
        <taxon>Bacteria</taxon>
        <taxon>Pseudomonadati</taxon>
        <taxon>Pseudomonadota</taxon>
        <taxon>Gammaproteobacteria</taxon>
        <taxon>Cellvibrionales</taxon>
        <taxon>Cellvibrionaceae</taxon>
        <taxon>Cellvibrio</taxon>
    </lineage>
</organism>
<feature type="domain" description="CBM2" evidence="4">
    <location>
        <begin position="19"/>
        <end position="130"/>
    </location>
</feature>
<dbReference type="Pfam" id="PF07637">
    <property type="entry name" value="PSD5"/>
    <property type="match status" value="1"/>
</dbReference>
<evidence type="ECO:0000256" key="1">
    <source>
        <dbReference type="ARBA" id="ARBA00023157"/>
    </source>
</evidence>
<dbReference type="PROSITE" id="PS51173">
    <property type="entry name" value="CBM2"/>
    <property type="match status" value="1"/>
</dbReference>
<gene>
    <name evidence="5" type="ORF">J2X05_002500</name>
</gene>
<sequence>MNLKSLSLLSAAGILMTYTVNVNAQCEVKYSINSNWGNGATLSVDIVNYGAPKTTWELAWNFSNVEKISQLWNGAYTQTGQSVRVKNAAWNGNINTNQSINFGFNLSFPGGTTLTKPTEFLLNGVKCLGKTSSSASSNKSASSMSSSSSMKSSSSVISSSSLKSSSSVISSSSIKSSSSVIFSSSRKSSSSISSSSSSVRSSSSISSSSSSVPPLANCTNEITYGPRLLRVLTRAEYSNSVRDLTGVNIATDLPGSLDFLLANTYVNGFENNTQEIISKAVQRNFVSLANRISSRAAATNFSGFLNCSGLTAQQCADIFTQEKLTNIFRRPATTIEIQEYRSLFSDATTTEQITQALQLALSTALSSPQFLYRQETGIAVSDIRAGNTGATLPTQTIDNDSYVLTPYELASFLAFTFTGSTPDAELLSAAKNDGLTTDAAIEAEVNRLLSKTSARAHFGRFASQWLEAGATNNNLFPVTVSGFNAKVDESMRMEMQEYFNHIALDGAGPFSKLLANNYGIVNETLVNFYGLGSVIVNQDKFAKINFPSNIRQGGLLTSGAFIASKSSMTEPSSHVLALAIRNRLLCQNAYSYNLQDTPEWRDNPFLQVGYAYQNLDAGSRRRTHNMYDVPINSAGVFTGITSPTDGASIAFANAEDLAQKISTLDAVRYCFVEHNFRAAFGTGTQYFDPTKAGATRLSTAEQSDYACEKDRLDYALTSNGNNVRALLKRLGSLHAVRHRKDRSQ</sequence>
<keyword evidence="6" id="KW-1185">Reference proteome</keyword>
<dbReference type="InterPro" id="IPR012291">
    <property type="entry name" value="CBM2_carb-bd_dom_sf"/>
</dbReference>
<keyword evidence="1" id="KW-1015">Disulfide bond</keyword>
<feature type="compositionally biased region" description="Low complexity" evidence="2">
    <location>
        <begin position="187"/>
        <end position="212"/>
    </location>
</feature>
<feature type="chain" id="PRO_5047533170" description="CBM2 domain-containing protein" evidence="3">
    <location>
        <begin position="25"/>
        <end position="744"/>
    </location>
</feature>
<dbReference type="InterPro" id="IPR001919">
    <property type="entry name" value="CBD2"/>
</dbReference>
<dbReference type="InterPro" id="IPR013042">
    <property type="entry name" value="DUF1592"/>
</dbReference>
<keyword evidence="3" id="KW-0732">Signal</keyword>
<comment type="caution">
    <text evidence="5">The sequence shown here is derived from an EMBL/GenBank/DDBJ whole genome shotgun (WGS) entry which is preliminary data.</text>
</comment>
<dbReference type="Pfam" id="PF00553">
    <property type="entry name" value="CBM_2"/>
    <property type="match status" value="1"/>
</dbReference>
<protein>
    <recommendedName>
        <fullName evidence="4">CBM2 domain-containing protein</fullName>
    </recommendedName>
</protein>
<dbReference type="InterPro" id="IPR008965">
    <property type="entry name" value="CBM2/CBM3_carb-bd_dom_sf"/>
</dbReference>
<proteinExistence type="predicted"/>